<evidence type="ECO:0008006" key="3">
    <source>
        <dbReference type="Google" id="ProtNLM"/>
    </source>
</evidence>
<keyword evidence="1" id="KW-0472">Membrane</keyword>
<proteinExistence type="predicted"/>
<dbReference type="AlphaFoldDB" id="A0A0F9UJC5"/>
<dbReference type="Gene3D" id="3.10.310.30">
    <property type="match status" value="1"/>
</dbReference>
<keyword evidence="1" id="KW-0812">Transmembrane</keyword>
<dbReference type="PANTHER" id="PTHR46922:SF4">
    <property type="entry name" value="DHHA1 DOMAIN PROTEIN"/>
    <property type="match status" value="1"/>
</dbReference>
<reference evidence="2" key="1">
    <citation type="journal article" date="2015" name="Nature">
        <title>Complex archaea that bridge the gap between prokaryotes and eukaryotes.</title>
        <authorList>
            <person name="Spang A."/>
            <person name="Saw J.H."/>
            <person name="Jorgensen S.L."/>
            <person name="Zaremba-Niedzwiedzka K."/>
            <person name="Martijn J."/>
            <person name="Lind A.E."/>
            <person name="van Eijk R."/>
            <person name="Schleper C."/>
            <person name="Guy L."/>
            <person name="Ettema T.J."/>
        </authorList>
    </citation>
    <scope>NUCLEOTIDE SEQUENCE</scope>
</reference>
<gene>
    <name evidence="2" type="ORF">LCGC14_0259170</name>
</gene>
<comment type="caution">
    <text evidence="2">The sequence shown here is derived from an EMBL/GenBank/DDBJ whole genome shotgun (WGS) entry which is preliminary data.</text>
</comment>
<name>A0A0F9UJC5_9ZZZZ</name>
<feature type="transmembrane region" description="Helical" evidence="1">
    <location>
        <begin position="12"/>
        <end position="32"/>
    </location>
</feature>
<keyword evidence="1" id="KW-1133">Transmembrane helix</keyword>
<dbReference type="PANTHER" id="PTHR46922">
    <property type="entry name" value="DHHA1 DOMAIN PROTEIN"/>
    <property type="match status" value="1"/>
</dbReference>
<accession>A0A0F9UJC5</accession>
<evidence type="ECO:0000313" key="2">
    <source>
        <dbReference type="EMBL" id="KKN87462.1"/>
    </source>
</evidence>
<dbReference type="EMBL" id="LAZR01000138">
    <property type="protein sequence ID" value="KKN87462.1"/>
    <property type="molecule type" value="Genomic_DNA"/>
</dbReference>
<dbReference type="SUPFAM" id="SSF64182">
    <property type="entry name" value="DHH phosphoesterases"/>
    <property type="match status" value="1"/>
</dbReference>
<protein>
    <recommendedName>
        <fullName evidence="3">DHHA1 domain-containing protein</fullName>
    </recommendedName>
</protein>
<sequence length="301" mass="33280">MKDTRSSREPLIIHHAGCADGICGALVLWLGLGRRGALLPVQYGDAPPDIKTIEGREVWIVDFSYPRGILEDMNAEASNIMVLDHHKTAAENCEGLDFCTFDSTRSGAKIAYDLMLGLGRLRGEPPDLVDVLGVLVAYVQDRDLWTWELKNSKEISAWLASWPRTLESWYELLCRVTHLGFGRMVGEGQALLRNNDNLISSMAKQAEAVDWIPESCPPLRVLLVNSPVLHSELAAKLLAARECDFVCVWRRTKDKFVYNLRSTTVDVSQIARALGGGGHAKAAGFSSPSRPARFFVTAEKS</sequence>
<organism evidence="2">
    <name type="scientific">marine sediment metagenome</name>
    <dbReference type="NCBI Taxonomy" id="412755"/>
    <lineage>
        <taxon>unclassified sequences</taxon>
        <taxon>metagenomes</taxon>
        <taxon>ecological metagenomes</taxon>
    </lineage>
</organism>
<dbReference type="InterPro" id="IPR038763">
    <property type="entry name" value="DHH_sf"/>
</dbReference>
<evidence type="ECO:0000256" key="1">
    <source>
        <dbReference type="SAM" id="Phobius"/>
    </source>
</evidence>